<organism evidence="1 2">
    <name type="scientific">Rubroshorea leprosula</name>
    <dbReference type="NCBI Taxonomy" id="152421"/>
    <lineage>
        <taxon>Eukaryota</taxon>
        <taxon>Viridiplantae</taxon>
        <taxon>Streptophyta</taxon>
        <taxon>Embryophyta</taxon>
        <taxon>Tracheophyta</taxon>
        <taxon>Spermatophyta</taxon>
        <taxon>Magnoliopsida</taxon>
        <taxon>eudicotyledons</taxon>
        <taxon>Gunneridae</taxon>
        <taxon>Pentapetalae</taxon>
        <taxon>rosids</taxon>
        <taxon>malvids</taxon>
        <taxon>Malvales</taxon>
        <taxon>Dipterocarpaceae</taxon>
        <taxon>Rubroshorea</taxon>
    </lineage>
</organism>
<protein>
    <submittedName>
        <fullName evidence="1">Uncharacterized protein</fullName>
    </submittedName>
</protein>
<evidence type="ECO:0000313" key="1">
    <source>
        <dbReference type="EMBL" id="GKV23575.1"/>
    </source>
</evidence>
<comment type="caution">
    <text evidence="1">The sequence shown here is derived from an EMBL/GenBank/DDBJ whole genome shotgun (WGS) entry which is preliminary data.</text>
</comment>
<proteinExistence type="predicted"/>
<gene>
    <name evidence="1" type="ORF">SLEP1_g33286</name>
</gene>
<accession>A0AAV5KG66</accession>
<sequence>MKKHRRMVGSISSTTYWICKEIWVLKIRKHNNTG</sequence>
<dbReference type="AlphaFoldDB" id="A0AAV5KG66"/>
<reference evidence="1 2" key="1">
    <citation type="journal article" date="2021" name="Commun. Biol.">
        <title>The genome of Shorea leprosula (Dipterocarpaceae) highlights the ecological relevance of drought in aseasonal tropical rainforests.</title>
        <authorList>
            <person name="Ng K.K.S."/>
            <person name="Kobayashi M.J."/>
            <person name="Fawcett J.A."/>
            <person name="Hatakeyama M."/>
            <person name="Paape T."/>
            <person name="Ng C.H."/>
            <person name="Ang C.C."/>
            <person name="Tnah L.H."/>
            <person name="Lee C.T."/>
            <person name="Nishiyama T."/>
            <person name="Sese J."/>
            <person name="O'Brien M.J."/>
            <person name="Copetti D."/>
            <person name="Mohd Noor M.I."/>
            <person name="Ong R.C."/>
            <person name="Putra M."/>
            <person name="Sireger I.Z."/>
            <person name="Indrioko S."/>
            <person name="Kosugi Y."/>
            <person name="Izuno A."/>
            <person name="Isagi Y."/>
            <person name="Lee S.L."/>
            <person name="Shimizu K.K."/>
        </authorList>
    </citation>
    <scope>NUCLEOTIDE SEQUENCE [LARGE SCALE GENOMIC DNA]</scope>
    <source>
        <strain evidence="1">214</strain>
    </source>
</reference>
<name>A0AAV5KG66_9ROSI</name>
<dbReference type="EMBL" id="BPVZ01000063">
    <property type="protein sequence ID" value="GKV23575.1"/>
    <property type="molecule type" value="Genomic_DNA"/>
</dbReference>
<evidence type="ECO:0000313" key="2">
    <source>
        <dbReference type="Proteomes" id="UP001054252"/>
    </source>
</evidence>
<keyword evidence="2" id="KW-1185">Reference proteome</keyword>
<dbReference type="Proteomes" id="UP001054252">
    <property type="component" value="Unassembled WGS sequence"/>
</dbReference>